<evidence type="ECO:0000313" key="2">
    <source>
        <dbReference type="EMBL" id="CAJ0589041.1"/>
    </source>
</evidence>
<comment type="caution">
    <text evidence="2">The sequence shown here is derived from an EMBL/GenBank/DDBJ whole genome shotgun (WGS) entry which is preliminary data.</text>
</comment>
<dbReference type="GO" id="GO:0005739">
    <property type="term" value="C:mitochondrion"/>
    <property type="evidence" value="ECO:0007669"/>
    <property type="project" value="TreeGrafter"/>
</dbReference>
<dbReference type="Pfam" id="PF21033">
    <property type="entry name" value="RMD1-3"/>
    <property type="match status" value="1"/>
</dbReference>
<gene>
    <name evidence="2" type="ORF">CYNAS_LOCUS1024</name>
</gene>
<accession>A0AA36GHV6</accession>
<dbReference type="GO" id="GO:0008017">
    <property type="term" value="F:microtubule binding"/>
    <property type="evidence" value="ECO:0007669"/>
    <property type="project" value="TreeGrafter"/>
</dbReference>
<dbReference type="EMBL" id="CATQJL010000001">
    <property type="protein sequence ID" value="CAJ0589041.1"/>
    <property type="molecule type" value="Genomic_DNA"/>
</dbReference>
<dbReference type="Gene3D" id="1.25.40.10">
    <property type="entry name" value="Tetratricopeptide repeat domain"/>
    <property type="match status" value="1"/>
</dbReference>
<evidence type="ECO:0000313" key="3">
    <source>
        <dbReference type="Proteomes" id="UP001176961"/>
    </source>
</evidence>
<dbReference type="InterPro" id="IPR011990">
    <property type="entry name" value="TPR-like_helical_dom_sf"/>
</dbReference>
<sequence>MCRRPGGKERHASSGSGSGSGSARNNLPSASSSDKEIENEANDHPRSGGGAEPSKSFADVDRILEGNDVRPGYDMLKKRYDAGEKSSDLLWRLAKTCDKMALQSADEGRKKELIFEGKSYALEAVQANENDFQAVRWAAILTGRTTDYLGTKQRIEEGVKFKKLLDKALAMNSKEKVLLHLRGRFSYSVASLSWIERKFAAIFFTTPPTATMDEALVDLLAAEKEESDWIENLIFIARTYHAKNDKENTRKYCEKCLACAPKNEDERGRQNEARKLLDKC</sequence>
<dbReference type="AlphaFoldDB" id="A0AA36GHV6"/>
<dbReference type="Proteomes" id="UP001176961">
    <property type="component" value="Unassembled WGS sequence"/>
</dbReference>
<proteinExistence type="predicted"/>
<feature type="compositionally biased region" description="Basic and acidic residues" evidence="1">
    <location>
        <begin position="1"/>
        <end position="12"/>
    </location>
</feature>
<dbReference type="PANTHER" id="PTHR16056:SF20">
    <property type="entry name" value="C2H2-TYPE DOMAIN-CONTAINING PROTEIN-RELATED"/>
    <property type="match status" value="1"/>
</dbReference>
<dbReference type="GO" id="GO:0097431">
    <property type="term" value="C:mitotic spindle pole"/>
    <property type="evidence" value="ECO:0007669"/>
    <property type="project" value="TreeGrafter"/>
</dbReference>
<protein>
    <recommendedName>
        <fullName evidence="4">Regulator of microtubule dynamics protein 1</fullName>
    </recommendedName>
</protein>
<name>A0AA36GHV6_CYLNA</name>
<feature type="compositionally biased region" description="Basic and acidic residues" evidence="1">
    <location>
        <begin position="33"/>
        <end position="46"/>
    </location>
</feature>
<dbReference type="PANTHER" id="PTHR16056">
    <property type="entry name" value="REGULATOR OF MICROTUBULE DYNAMICS PROTEIN"/>
    <property type="match status" value="1"/>
</dbReference>
<feature type="compositionally biased region" description="Polar residues" evidence="1">
    <location>
        <begin position="23"/>
        <end position="32"/>
    </location>
</feature>
<keyword evidence="3" id="KW-1185">Reference proteome</keyword>
<feature type="region of interest" description="Disordered" evidence="1">
    <location>
        <begin position="1"/>
        <end position="63"/>
    </location>
</feature>
<dbReference type="GO" id="GO:0005876">
    <property type="term" value="C:spindle microtubule"/>
    <property type="evidence" value="ECO:0007669"/>
    <property type="project" value="TreeGrafter"/>
</dbReference>
<evidence type="ECO:0008006" key="4">
    <source>
        <dbReference type="Google" id="ProtNLM"/>
    </source>
</evidence>
<dbReference type="InterPro" id="IPR049039">
    <property type="entry name" value="RMD1-3_a_helical_rpt"/>
</dbReference>
<organism evidence="2 3">
    <name type="scientific">Cylicocyclus nassatus</name>
    <name type="common">Nematode worm</name>
    <dbReference type="NCBI Taxonomy" id="53992"/>
    <lineage>
        <taxon>Eukaryota</taxon>
        <taxon>Metazoa</taxon>
        <taxon>Ecdysozoa</taxon>
        <taxon>Nematoda</taxon>
        <taxon>Chromadorea</taxon>
        <taxon>Rhabditida</taxon>
        <taxon>Rhabditina</taxon>
        <taxon>Rhabditomorpha</taxon>
        <taxon>Strongyloidea</taxon>
        <taxon>Strongylidae</taxon>
        <taxon>Cylicocyclus</taxon>
    </lineage>
</organism>
<evidence type="ECO:0000256" key="1">
    <source>
        <dbReference type="SAM" id="MobiDB-lite"/>
    </source>
</evidence>
<reference evidence="2" key="1">
    <citation type="submission" date="2023-07" db="EMBL/GenBank/DDBJ databases">
        <authorList>
            <consortium name="CYATHOMIX"/>
        </authorList>
    </citation>
    <scope>NUCLEOTIDE SEQUENCE</scope>
    <source>
        <strain evidence="2">N/A</strain>
    </source>
</reference>